<gene>
    <name evidence="1" type="ORF">EXM42_10430</name>
</gene>
<dbReference type="Proteomes" id="UP000473089">
    <property type="component" value="Unassembled WGS sequence"/>
</dbReference>
<evidence type="ECO:0000313" key="2">
    <source>
        <dbReference type="Proteomes" id="UP000473089"/>
    </source>
</evidence>
<dbReference type="InterPro" id="IPR054648">
    <property type="entry name" value="TudS-rel"/>
</dbReference>
<sequence length="187" mass="21687">MEKEKIIFLSHCILNKSSKVKYYGEEKNREKDEKIRKFLKLLMDNNISIIQLPCPELTCYGIKRWGHVKDQFDTPNFRKHCRQLFSIYLEQIEEYTNNGYEILGIVGIEGSPTCGVNKTCVGKWGGELSSNNYLQSIIGTIKRVNERGIFMEEIKKILEEKQLNINVIGLDETNIENIYKTLSVGRC</sequence>
<proteinExistence type="predicted"/>
<reference evidence="1 2" key="1">
    <citation type="submission" date="2019-02" db="EMBL/GenBank/DDBJ databases">
        <title>Genome sequencing of Clostridium botulinum clinical isolates.</title>
        <authorList>
            <person name="Brunt J."/>
            <person name="Van Vliet A.H.M."/>
            <person name="Stringer S.C."/>
            <person name="Grant K.A."/>
            <person name="Carter A.C."/>
            <person name="Peck M.W."/>
        </authorList>
    </citation>
    <scope>NUCLEOTIDE SEQUENCE [LARGE SCALE GENOMIC DNA]</scope>
    <source>
        <strain evidence="1 2">R1125/03</strain>
    </source>
</reference>
<evidence type="ECO:0000313" key="1">
    <source>
        <dbReference type="EMBL" id="NFA60790.1"/>
    </source>
</evidence>
<protein>
    <submittedName>
        <fullName evidence="1">DUF523 domain-containing protein</fullName>
    </submittedName>
</protein>
<name>A0A6M0T1G6_CLOBO</name>
<comment type="caution">
    <text evidence="1">The sequence shown here is derived from an EMBL/GenBank/DDBJ whole genome shotgun (WGS) entry which is preliminary data.</text>
</comment>
<dbReference type="AlphaFoldDB" id="A0A6M0T1G6"/>
<dbReference type="NCBIfam" id="NF045597">
    <property type="entry name" value="TudS_rel_CD3072"/>
    <property type="match status" value="1"/>
</dbReference>
<accession>A0A6M0T1G6</accession>
<organism evidence="1 2">
    <name type="scientific">Clostridium botulinum</name>
    <dbReference type="NCBI Taxonomy" id="1491"/>
    <lineage>
        <taxon>Bacteria</taxon>
        <taxon>Bacillati</taxon>
        <taxon>Bacillota</taxon>
        <taxon>Clostridia</taxon>
        <taxon>Eubacteriales</taxon>
        <taxon>Clostridiaceae</taxon>
        <taxon>Clostridium</taxon>
    </lineage>
</organism>
<dbReference type="EMBL" id="SGJP01000019">
    <property type="protein sequence ID" value="NFA60790.1"/>
    <property type="molecule type" value="Genomic_DNA"/>
</dbReference>